<keyword evidence="14" id="KW-1185">Reference proteome</keyword>
<evidence type="ECO:0000256" key="7">
    <source>
        <dbReference type="ARBA" id="ARBA00063099"/>
    </source>
</evidence>
<dbReference type="InterPro" id="IPR016155">
    <property type="entry name" value="Mopterin_synth/thiamin_S_b"/>
</dbReference>
<accession>A0A433RW07</accession>
<evidence type="ECO:0000256" key="6">
    <source>
        <dbReference type="ARBA" id="ARBA00054425"/>
    </source>
</evidence>
<evidence type="ECO:0000256" key="10">
    <source>
        <dbReference type="ARBA" id="ARBA00077809"/>
    </source>
</evidence>
<protein>
    <recommendedName>
        <fullName evidence="5">Molybdopterin synthase sulfur carrier subunit</fullName>
    </recommendedName>
    <alternativeName>
        <fullName evidence="11">MPT synthase subunit 1</fullName>
    </alternativeName>
    <alternativeName>
        <fullName evidence="8">Molybdenum cofactor biosynthesis protein D</fullName>
    </alternativeName>
    <alternativeName>
        <fullName evidence="10">Molybdopterin-converting factor small subunit</fullName>
    </alternativeName>
    <alternativeName>
        <fullName evidence="9">Molybdopterin-converting factor subunit 1</fullName>
    </alternativeName>
    <alternativeName>
        <fullName evidence="12">Sulfur carrier protein MoaD</fullName>
    </alternativeName>
</protein>
<dbReference type="FunFam" id="3.10.20.30:FF:000010">
    <property type="entry name" value="Molybdopterin synthase sulfur carrier subunit"/>
    <property type="match status" value="1"/>
</dbReference>
<evidence type="ECO:0000256" key="2">
    <source>
        <dbReference type="ARBA" id="ARBA00022741"/>
    </source>
</evidence>
<keyword evidence="2" id="KW-0547">Nucleotide-binding</keyword>
<reference evidence="13 14" key="1">
    <citation type="submission" date="2014-11" db="EMBL/GenBank/DDBJ databases">
        <title>Genome sequence and analysis of novel Kurthia sp.</title>
        <authorList>
            <person name="Lawson J.N."/>
            <person name="Gonzalez J.E."/>
            <person name="Rinauldi L."/>
            <person name="Xuan Z."/>
            <person name="Firman A."/>
            <person name="Shaddox L."/>
            <person name="Trudeau A."/>
            <person name="Shah S."/>
            <person name="Reiman D."/>
        </authorList>
    </citation>
    <scope>NUCLEOTIDE SEQUENCE [LARGE SCALE GENOMIC DNA]</scope>
    <source>
        <strain evidence="13 14">3B1D</strain>
    </source>
</reference>
<gene>
    <name evidence="13" type="ORF">QI30_05870</name>
</gene>
<dbReference type="InterPro" id="IPR012675">
    <property type="entry name" value="Beta-grasp_dom_sf"/>
</dbReference>
<organism evidence="13 14">
    <name type="scientific">Candidatus Kurthia intestinigallinarum</name>
    <dbReference type="NCBI Taxonomy" id="1562256"/>
    <lineage>
        <taxon>Bacteria</taxon>
        <taxon>Bacillati</taxon>
        <taxon>Bacillota</taxon>
        <taxon>Bacilli</taxon>
        <taxon>Bacillales</taxon>
        <taxon>Caryophanaceae</taxon>
        <taxon>Kurthia</taxon>
    </lineage>
</organism>
<dbReference type="GO" id="GO:1990133">
    <property type="term" value="C:molybdopterin adenylyltransferase complex"/>
    <property type="evidence" value="ECO:0007669"/>
    <property type="project" value="TreeGrafter"/>
</dbReference>
<dbReference type="OrthoDB" id="9801945at2"/>
<dbReference type="PANTHER" id="PTHR33359:SF1">
    <property type="entry name" value="MOLYBDOPTERIN SYNTHASE SULFUR CARRIER SUBUNIT"/>
    <property type="match status" value="1"/>
</dbReference>
<dbReference type="GO" id="GO:0000166">
    <property type="term" value="F:nucleotide binding"/>
    <property type="evidence" value="ECO:0007669"/>
    <property type="project" value="UniProtKB-KW"/>
</dbReference>
<dbReference type="Pfam" id="PF02597">
    <property type="entry name" value="ThiS"/>
    <property type="match status" value="1"/>
</dbReference>
<evidence type="ECO:0000256" key="9">
    <source>
        <dbReference type="ARBA" id="ARBA00076711"/>
    </source>
</evidence>
<comment type="similarity">
    <text evidence="4">Belongs to the MoaD family.</text>
</comment>
<evidence type="ECO:0000256" key="1">
    <source>
        <dbReference type="ARBA" id="ARBA00005046"/>
    </source>
</evidence>
<dbReference type="NCBIfam" id="TIGR01682">
    <property type="entry name" value="moaD"/>
    <property type="match status" value="1"/>
</dbReference>
<comment type="function">
    <text evidence="6">Involved in sulfur transfer in the conversion of molybdopterin precursor Z to molybdopterin.</text>
</comment>
<proteinExistence type="inferred from homology"/>
<evidence type="ECO:0000256" key="8">
    <source>
        <dbReference type="ARBA" id="ARBA00075076"/>
    </source>
</evidence>
<sequence length="76" mass="8406">MINVLLFAHLRETVGEEKLVIEAEKMSVSDVKAWLEARYQLELSTVMSAVNEEFAMDHTIVQSGDVIAFIPPISGG</sequence>
<dbReference type="Gene3D" id="3.10.20.30">
    <property type="match status" value="1"/>
</dbReference>
<evidence type="ECO:0000256" key="12">
    <source>
        <dbReference type="ARBA" id="ARBA00078992"/>
    </source>
</evidence>
<evidence type="ECO:0000256" key="5">
    <source>
        <dbReference type="ARBA" id="ARBA00024247"/>
    </source>
</evidence>
<evidence type="ECO:0000256" key="4">
    <source>
        <dbReference type="ARBA" id="ARBA00024200"/>
    </source>
</evidence>
<dbReference type="UniPathway" id="UPA00344"/>
<dbReference type="RefSeq" id="WP_126990003.1">
    <property type="nucleotide sequence ID" value="NZ_JTFC01000025.1"/>
</dbReference>
<comment type="subunit">
    <text evidence="7">Heterotetramer of 2 MoaD subunits and 2 MoaE subunits. Forms a stable heterotetrameric complex of 2 MoaD and 2 MoeB during adenylation of MoaD by MoeB. During catalysis MoaD shuttles between the two heterotetrameric complexes.</text>
</comment>
<evidence type="ECO:0000313" key="14">
    <source>
        <dbReference type="Proteomes" id="UP000288623"/>
    </source>
</evidence>
<evidence type="ECO:0000313" key="13">
    <source>
        <dbReference type="EMBL" id="RUS57449.1"/>
    </source>
</evidence>
<dbReference type="SUPFAM" id="SSF54285">
    <property type="entry name" value="MoaD/ThiS"/>
    <property type="match status" value="1"/>
</dbReference>
<dbReference type="GO" id="GO:0006777">
    <property type="term" value="P:Mo-molybdopterin cofactor biosynthetic process"/>
    <property type="evidence" value="ECO:0007669"/>
    <property type="project" value="UniProtKB-KW"/>
</dbReference>
<dbReference type="PANTHER" id="PTHR33359">
    <property type="entry name" value="MOLYBDOPTERIN SYNTHASE SULFUR CARRIER SUBUNIT"/>
    <property type="match status" value="1"/>
</dbReference>
<dbReference type="Proteomes" id="UP000288623">
    <property type="component" value="Unassembled WGS sequence"/>
</dbReference>
<comment type="pathway">
    <text evidence="1">Cofactor biosynthesis; molybdopterin biosynthesis.</text>
</comment>
<dbReference type="InterPro" id="IPR044672">
    <property type="entry name" value="MOCS2A"/>
</dbReference>
<name>A0A433RW07_9BACL</name>
<evidence type="ECO:0000256" key="11">
    <source>
        <dbReference type="ARBA" id="ARBA00078020"/>
    </source>
</evidence>
<dbReference type="CDD" id="cd00754">
    <property type="entry name" value="Ubl_MoaD"/>
    <property type="match status" value="1"/>
</dbReference>
<dbReference type="AlphaFoldDB" id="A0A433RW07"/>
<evidence type="ECO:0000256" key="3">
    <source>
        <dbReference type="ARBA" id="ARBA00023150"/>
    </source>
</evidence>
<keyword evidence="3" id="KW-0501">Molybdenum cofactor biosynthesis</keyword>
<dbReference type="InterPro" id="IPR003749">
    <property type="entry name" value="ThiS/MoaD-like"/>
</dbReference>
<dbReference type="EMBL" id="JTFC01000025">
    <property type="protein sequence ID" value="RUS57449.1"/>
    <property type="molecule type" value="Genomic_DNA"/>
</dbReference>
<comment type="caution">
    <text evidence="13">The sequence shown here is derived from an EMBL/GenBank/DDBJ whole genome shotgun (WGS) entry which is preliminary data.</text>
</comment>